<reference evidence="2" key="1">
    <citation type="submission" date="2014-09" db="EMBL/GenBank/DDBJ databases">
        <title>Draft genome sequence of an oleaginous Mucoromycotina fungus Mucor ambiguus NBRC6742.</title>
        <authorList>
            <person name="Takeda I."/>
            <person name="Yamane N."/>
            <person name="Morita T."/>
            <person name="Tamano K."/>
            <person name="Machida M."/>
            <person name="Baker S."/>
            <person name="Koike H."/>
        </authorList>
    </citation>
    <scope>NUCLEOTIDE SEQUENCE</scope>
    <source>
        <strain evidence="2">NBRC 6742</strain>
    </source>
</reference>
<dbReference type="AlphaFoldDB" id="A0A0C9LWG1"/>
<dbReference type="PANTHER" id="PTHR38701:SF1">
    <property type="entry name" value="UP-REGULATED DURING SEPTATION PROTEIN 1 DOMAIN-CONTAINING PROTEIN"/>
    <property type="match status" value="1"/>
</dbReference>
<accession>A0A0C9LWG1</accession>
<keyword evidence="3" id="KW-1185">Reference proteome</keyword>
<dbReference type="OrthoDB" id="2555519at2759"/>
<sequence>MLTRPHISQKPAQQVANPIPTPLALQMPIDELEIAVDQKQEDLSVLSDNEDAEDLEEEESKEADKEEEEGNEQQNAIDDSLPEARINRKIADLEISNKSLLTINEMLESTVRHQAKQVASFKKQTMTIPDVTEQQEQQRREEIIQHAENEEDWENDEQFNRLKRMTEMLIEQAQKALIFQAQATGGRVIMTGHHHHRSSSTRRHRSTRSSNNETQQQ</sequence>
<protein>
    <submittedName>
        <fullName evidence="2">Uncharacterized protein</fullName>
    </submittedName>
</protein>
<proteinExistence type="predicted"/>
<feature type="region of interest" description="Disordered" evidence="1">
    <location>
        <begin position="193"/>
        <end position="217"/>
    </location>
</feature>
<feature type="compositionally biased region" description="Basic residues" evidence="1">
    <location>
        <begin position="193"/>
        <end position="207"/>
    </location>
</feature>
<evidence type="ECO:0000313" key="3">
    <source>
        <dbReference type="Proteomes" id="UP000053815"/>
    </source>
</evidence>
<dbReference type="EMBL" id="DF836495">
    <property type="protein sequence ID" value="GAN08465.1"/>
    <property type="molecule type" value="Genomic_DNA"/>
</dbReference>
<feature type="compositionally biased region" description="Acidic residues" evidence="1">
    <location>
        <begin position="48"/>
        <end position="71"/>
    </location>
</feature>
<name>A0A0C9LWG1_9FUNG</name>
<evidence type="ECO:0000313" key="2">
    <source>
        <dbReference type="EMBL" id="GAN08465.1"/>
    </source>
</evidence>
<dbReference type="STRING" id="91626.A0A0C9LWG1"/>
<evidence type="ECO:0000256" key="1">
    <source>
        <dbReference type="SAM" id="MobiDB-lite"/>
    </source>
</evidence>
<dbReference type="PANTHER" id="PTHR38701">
    <property type="entry name" value="CHROMOSOME 8, WHOLE GENOME SHOTGUN SEQUENCE"/>
    <property type="match status" value="1"/>
</dbReference>
<dbReference type="Proteomes" id="UP000053815">
    <property type="component" value="Unassembled WGS sequence"/>
</dbReference>
<feature type="region of interest" description="Disordered" evidence="1">
    <location>
        <begin position="40"/>
        <end position="81"/>
    </location>
</feature>
<gene>
    <name evidence="2" type="ORF">MAM1_0206c07977</name>
</gene>
<organism evidence="2">
    <name type="scientific">Mucor ambiguus</name>
    <dbReference type="NCBI Taxonomy" id="91626"/>
    <lineage>
        <taxon>Eukaryota</taxon>
        <taxon>Fungi</taxon>
        <taxon>Fungi incertae sedis</taxon>
        <taxon>Mucoromycota</taxon>
        <taxon>Mucoromycotina</taxon>
        <taxon>Mucoromycetes</taxon>
        <taxon>Mucorales</taxon>
        <taxon>Mucorineae</taxon>
        <taxon>Mucoraceae</taxon>
        <taxon>Mucor</taxon>
    </lineage>
</organism>